<name>A0A4Z1KHD8_9HELO</name>
<keyword evidence="3" id="KW-1185">Reference proteome</keyword>
<accession>A0A4Z1KHD8</accession>
<dbReference type="Proteomes" id="UP000297280">
    <property type="component" value="Unassembled WGS sequence"/>
</dbReference>
<sequence length="143" mass="15766">MSSFELSTHISGQGAMAASWRGIQGLSELIVLDEIINRLKNALKPSVDLLPADDFDMIWGTSTGGRSNQMRAMEKCARLKYGNGHGNDRMLMDEEESSKFSGRDSGPFEQTENDGGKRVIETGIIKLCQQGLSVNSLQEEKLR</sequence>
<organism evidence="2 3">
    <name type="scientific">Botrytis porri</name>
    <dbReference type="NCBI Taxonomy" id="87229"/>
    <lineage>
        <taxon>Eukaryota</taxon>
        <taxon>Fungi</taxon>
        <taxon>Dikarya</taxon>
        <taxon>Ascomycota</taxon>
        <taxon>Pezizomycotina</taxon>
        <taxon>Leotiomycetes</taxon>
        <taxon>Helotiales</taxon>
        <taxon>Sclerotiniaceae</taxon>
        <taxon>Botrytis</taxon>
    </lineage>
</organism>
<protein>
    <submittedName>
        <fullName evidence="2">Uncharacterized protein</fullName>
    </submittedName>
</protein>
<gene>
    <name evidence="2" type="ORF">BPOR_0447g00030</name>
</gene>
<reference evidence="2 3" key="1">
    <citation type="submission" date="2017-12" db="EMBL/GenBank/DDBJ databases">
        <title>Comparative genomics of Botrytis spp.</title>
        <authorList>
            <person name="Valero-Jimenez C.A."/>
            <person name="Tapia P."/>
            <person name="Veloso J."/>
            <person name="Silva-Moreno E."/>
            <person name="Staats M."/>
            <person name="Valdes J.H."/>
            <person name="Van Kan J.A.L."/>
        </authorList>
    </citation>
    <scope>NUCLEOTIDE SEQUENCE [LARGE SCALE GENOMIC DNA]</scope>
    <source>
        <strain evidence="2 3">MUCL3349</strain>
    </source>
</reference>
<evidence type="ECO:0000256" key="1">
    <source>
        <dbReference type="SAM" id="MobiDB-lite"/>
    </source>
</evidence>
<evidence type="ECO:0000313" key="2">
    <source>
        <dbReference type="EMBL" id="TGO84950.1"/>
    </source>
</evidence>
<comment type="caution">
    <text evidence="2">The sequence shown here is derived from an EMBL/GenBank/DDBJ whole genome shotgun (WGS) entry which is preliminary data.</text>
</comment>
<dbReference type="OrthoDB" id="626167at2759"/>
<dbReference type="EMBL" id="PQXO01000446">
    <property type="protein sequence ID" value="TGO84950.1"/>
    <property type="molecule type" value="Genomic_DNA"/>
</dbReference>
<evidence type="ECO:0000313" key="3">
    <source>
        <dbReference type="Proteomes" id="UP000297280"/>
    </source>
</evidence>
<dbReference type="Gene3D" id="3.40.1090.10">
    <property type="entry name" value="Cytosolic phospholipase A2 catalytic domain"/>
    <property type="match status" value="1"/>
</dbReference>
<dbReference type="AlphaFoldDB" id="A0A4Z1KHD8"/>
<feature type="region of interest" description="Disordered" evidence="1">
    <location>
        <begin position="95"/>
        <end position="115"/>
    </location>
</feature>
<proteinExistence type="predicted"/>